<dbReference type="Gene3D" id="3.40.50.300">
    <property type="entry name" value="P-loop containing nucleotide triphosphate hydrolases"/>
    <property type="match status" value="1"/>
</dbReference>
<name>A0A244CQK1_PSEDV</name>
<comment type="caution">
    <text evidence="1">The sequence shown here is derived from an EMBL/GenBank/DDBJ whole genome shotgun (WGS) entry which is preliminary data.</text>
</comment>
<evidence type="ECO:0008006" key="3">
    <source>
        <dbReference type="Google" id="ProtNLM"/>
    </source>
</evidence>
<evidence type="ECO:0000313" key="1">
    <source>
        <dbReference type="EMBL" id="OUL57848.1"/>
    </source>
</evidence>
<keyword evidence="2" id="KW-1185">Reference proteome</keyword>
<dbReference type="RefSeq" id="WP_086744429.1">
    <property type="nucleotide sequence ID" value="NZ_MWPV01000003.1"/>
</dbReference>
<dbReference type="EMBL" id="MWPV01000003">
    <property type="protein sequence ID" value="OUL57848.1"/>
    <property type="molecule type" value="Genomic_DNA"/>
</dbReference>
<gene>
    <name evidence="1" type="ORF">B1199_12400</name>
</gene>
<dbReference type="InterPro" id="IPR027417">
    <property type="entry name" value="P-loop_NTPase"/>
</dbReference>
<proteinExistence type="predicted"/>
<accession>A0A244CQK1</accession>
<dbReference type="AlphaFoldDB" id="A0A244CQK1"/>
<protein>
    <recommendedName>
        <fullName evidence="3">Kinase</fullName>
    </recommendedName>
</protein>
<dbReference type="PANTHER" id="PTHR10285">
    <property type="entry name" value="URIDINE KINASE"/>
    <property type="match status" value="1"/>
</dbReference>
<organism evidence="1 2">
    <name type="scientific">Pseudoalteromonas ulvae</name>
    <dbReference type="NCBI Taxonomy" id="107327"/>
    <lineage>
        <taxon>Bacteria</taxon>
        <taxon>Pseudomonadati</taxon>
        <taxon>Pseudomonadota</taxon>
        <taxon>Gammaproteobacteria</taxon>
        <taxon>Alteromonadales</taxon>
        <taxon>Pseudoalteromonadaceae</taxon>
        <taxon>Pseudoalteromonas</taxon>
    </lineage>
</organism>
<reference evidence="1 2" key="1">
    <citation type="submission" date="2017-02" db="EMBL/GenBank/DDBJ databases">
        <title>Pseudoalteromonas ulvae TC14 Genome.</title>
        <authorList>
            <person name="Molmeret M."/>
        </authorList>
    </citation>
    <scope>NUCLEOTIDE SEQUENCE [LARGE SCALE GENOMIC DNA]</scope>
    <source>
        <strain evidence="1">TC14</strain>
    </source>
</reference>
<evidence type="ECO:0000313" key="2">
    <source>
        <dbReference type="Proteomes" id="UP000194841"/>
    </source>
</evidence>
<dbReference type="Proteomes" id="UP000194841">
    <property type="component" value="Unassembled WGS sequence"/>
</dbReference>
<sequence length="292" mass="33553">MNHQTLPLAPWQDSFICRYQLPKHYIEQVAPIVANIVSLYAQVCNDTPWLLAINGAQGTGKSTLSAYLAEYFLHQHNQKTLVVSLDDYYLSPSERADKAQRVHPLFKTRGVPGTHDIKQAISDIHALVAGDECVIPRFDKSRDCPKPRSQWQHVTDKQHIVIVEGWCMGVTAQTNEQLQQPVNQFEQLQDSDGQFRQLVNEELQADYQTFFALFSHYAYLKVSDFNDVFRWRCQQEHQLIAQTGRGMSDHDIAEFIQYFERLTLWAQSCLPSQADIIVQVDCAHHLHLMPAC</sequence>
<dbReference type="OrthoDB" id="455474at2"/>
<dbReference type="SUPFAM" id="SSF52540">
    <property type="entry name" value="P-loop containing nucleoside triphosphate hydrolases"/>
    <property type="match status" value="1"/>
</dbReference>